<name>A0ABT7E1J8_9NEIS</name>
<dbReference type="SUPFAM" id="SSF56112">
    <property type="entry name" value="Protein kinase-like (PK-like)"/>
    <property type="match status" value="1"/>
</dbReference>
<sequence length="220" mass="25901">MSTEPTFDEFLYQITQVLLPAWQLRSIDAHEPVQSASLPAPWQLLGCGNYAGVVCHPDFPDWIVKRYAPGRPGLAEEAEVYRKLGQHSAFSSCLHIGPDYLILRRIWGRTFWRCCIEGELITPRAVEDIDLAIDWARQRGLYPHDVHAKNVMQYAGRGFIVDISDFYKAEPCDHWQDFKRAYRWFYRPVLGRWPRPIPEWAMNAIRRSYRRLRRLLGRRK</sequence>
<reference evidence="1" key="1">
    <citation type="submission" date="2023-03" db="EMBL/GenBank/DDBJ databases">
        <title>Chitinimonas shenzhenensis gen. nov., sp. nov., a novel member of family Burkholderiaceae isolated from activated sludge collected in Shen Zhen, China.</title>
        <authorList>
            <person name="Wang X."/>
        </authorList>
    </citation>
    <scope>NUCLEOTIDE SEQUENCE</scope>
    <source>
        <strain evidence="1">DQS-5</strain>
    </source>
</reference>
<accession>A0ABT7E1J8</accession>
<dbReference type="InterPro" id="IPR011009">
    <property type="entry name" value="Kinase-like_dom_sf"/>
</dbReference>
<dbReference type="RefSeq" id="WP_284102493.1">
    <property type="nucleotide sequence ID" value="NZ_JARRAF010000032.1"/>
</dbReference>
<dbReference type="EMBL" id="JARRAF010000032">
    <property type="protein sequence ID" value="MDK2126178.1"/>
    <property type="molecule type" value="Genomic_DNA"/>
</dbReference>
<comment type="caution">
    <text evidence="1">The sequence shown here is derived from an EMBL/GenBank/DDBJ whole genome shotgun (WGS) entry which is preliminary data.</text>
</comment>
<evidence type="ECO:0008006" key="3">
    <source>
        <dbReference type="Google" id="ProtNLM"/>
    </source>
</evidence>
<proteinExistence type="predicted"/>
<keyword evidence="2" id="KW-1185">Reference proteome</keyword>
<dbReference type="Proteomes" id="UP001172778">
    <property type="component" value="Unassembled WGS sequence"/>
</dbReference>
<protein>
    <recommendedName>
        <fullName evidence="3">Serine/threonine protein kinase</fullName>
    </recommendedName>
</protein>
<evidence type="ECO:0000313" key="1">
    <source>
        <dbReference type="EMBL" id="MDK2126178.1"/>
    </source>
</evidence>
<gene>
    <name evidence="1" type="ORF">PZA18_19215</name>
</gene>
<organism evidence="1 2">
    <name type="scientific">Parachitinimonas caeni</name>
    <dbReference type="NCBI Taxonomy" id="3031301"/>
    <lineage>
        <taxon>Bacteria</taxon>
        <taxon>Pseudomonadati</taxon>
        <taxon>Pseudomonadota</taxon>
        <taxon>Betaproteobacteria</taxon>
        <taxon>Neisseriales</taxon>
        <taxon>Chitinibacteraceae</taxon>
        <taxon>Parachitinimonas</taxon>
    </lineage>
</organism>
<evidence type="ECO:0000313" key="2">
    <source>
        <dbReference type="Proteomes" id="UP001172778"/>
    </source>
</evidence>